<dbReference type="InterPro" id="IPR036388">
    <property type="entry name" value="WH-like_DNA-bd_sf"/>
</dbReference>
<dbReference type="SMART" id="SM00346">
    <property type="entry name" value="HTH_ICLR"/>
    <property type="match status" value="1"/>
</dbReference>
<reference evidence="2 3" key="1">
    <citation type="submission" date="2020-04" db="EMBL/GenBank/DDBJ databases">
        <title>Flammeovirga sp. SR4, a novel species isolated from seawater.</title>
        <authorList>
            <person name="Wang X."/>
        </authorList>
    </citation>
    <scope>NUCLEOTIDE SEQUENCE [LARGE SCALE GENOMIC DNA]</scope>
    <source>
        <strain evidence="2 3">ATCC 23126</strain>
    </source>
</reference>
<organism evidence="2 3">
    <name type="scientific">Flammeovirga aprica JL-4</name>
    <dbReference type="NCBI Taxonomy" id="694437"/>
    <lineage>
        <taxon>Bacteria</taxon>
        <taxon>Pseudomonadati</taxon>
        <taxon>Bacteroidota</taxon>
        <taxon>Cytophagia</taxon>
        <taxon>Cytophagales</taxon>
        <taxon>Flammeovirgaceae</taxon>
        <taxon>Flammeovirga</taxon>
    </lineage>
</organism>
<dbReference type="GO" id="GO:0045892">
    <property type="term" value="P:negative regulation of DNA-templated transcription"/>
    <property type="evidence" value="ECO:0007669"/>
    <property type="project" value="TreeGrafter"/>
</dbReference>
<gene>
    <name evidence="2" type="ORF">HHU12_14280</name>
</gene>
<protein>
    <submittedName>
        <fullName evidence="2">Helix-turn-helix domain-containing protein</fullName>
    </submittedName>
</protein>
<dbReference type="GO" id="GO:0003700">
    <property type="term" value="F:DNA-binding transcription factor activity"/>
    <property type="evidence" value="ECO:0007669"/>
    <property type="project" value="TreeGrafter"/>
</dbReference>
<keyword evidence="3" id="KW-1185">Reference proteome</keyword>
<dbReference type="EMBL" id="JABANE010000036">
    <property type="protein sequence ID" value="NME69139.1"/>
    <property type="molecule type" value="Genomic_DNA"/>
</dbReference>
<evidence type="ECO:0000313" key="2">
    <source>
        <dbReference type="EMBL" id="NME69139.1"/>
    </source>
</evidence>
<dbReference type="PANTHER" id="PTHR30136:SF34">
    <property type="entry name" value="TRANSCRIPTIONAL REGULATOR"/>
    <property type="match status" value="1"/>
</dbReference>
<evidence type="ECO:0000259" key="1">
    <source>
        <dbReference type="PROSITE" id="PS51077"/>
    </source>
</evidence>
<name>A0A7X9RUU6_9BACT</name>
<proteinExistence type="predicted"/>
<dbReference type="InterPro" id="IPR036390">
    <property type="entry name" value="WH_DNA-bd_sf"/>
</dbReference>
<dbReference type="Proteomes" id="UP000576082">
    <property type="component" value="Unassembled WGS sequence"/>
</dbReference>
<dbReference type="PROSITE" id="PS51077">
    <property type="entry name" value="HTH_ICLR"/>
    <property type="match status" value="1"/>
</dbReference>
<sequence length="239" mass="26836">MIRSKKPAQPIQGLIDGLDILQTLTVLDKPASVKDISEMLRMEKTKVNRLLRTLSYLGYTYQDSQRRYIPGAAVHVLAAHSLHASKVFQIAFKYIEPLLELDCVVAMGVLWNNHVSYLYHWSPGMSTMEAIGKMAVYPLEKSSIGQILLAHRDQGDLDYTAQDLNLSQPYLDQLKIDKENGYSVIKNEKTSIAVRVNTADEIAIALSDFDGKHTNEEVIELLKRTTLQIQSAFQGASSR</sequence>
<dbReference type="Pfam" id="PF09339">
    <property type="entry name" value="HTH_IclR"/>
    <property type="match status" value="1"/>
</dbReference>
<dbReference type="InterPro" id="IPR005471">
    <property type="entry name" value="Tscrpt_reg_IclR_N"/>
</dbReference>
<dbReference type="InterPro" id="IPR050707">
    <property type="entry name" value="HTH_MetabolicPath_Reg"/>
</dbReference>
<comment type="caution">
    <text evidence="2">The sequence shown here is derived from an EMBL/GenBank/DDBJ whole genome shotgun (WGS) entry which is preliminary data.</text>
</comment>
<dbReference type="GO" id="GO:0003677">
    <property type="term" value="F:DNA binding"/>
    <property type="evidence" value="ECO:0007669"/>
    <property type="project" value="InterPro"/>
</dbReference>
<dbReference type="SUPFAM" id="SSF55781">
    <property type="entry name" value="GAF domain-like"/>
    <property type="match status" value="1"/>
</dbReference>
<dbReference type="PANTHER" id="PTHR30136">
    <property type="entry name" value="HELIX-TURN-HELIX TRANSCRIPTIONAL REGULATOR, ICLR FAMILY"/>
    <property type="match status" value="1"/>
</dbReference>
<accession>A0A7X9RUU6</accession>
<dbReference type="Gene3D" id="1.10.10.10">
    <property type="entry name" value="Winged helix-like DNA-binding domain superfamily/Winged helix DNA-binding domain"/>
    <property type="match status" value="1"/>
</dbReference>
<evidence type="ECO:0000313" key="3">
    <source>
        <dbReference type="Proteomes" id="UP000576082"/>
    </source>
</evidence>
<dbReference type="AlphaFoldDB" id="A0A7X9RUU6"/>
<dbReference type="RefSeq" id="WP_169657425.1">
    <property type="nucleotide sequence ID" value="NZ_JABANE010000036.1"/>
</dbReference>
<dbReference type="SUPFAM" id="SSF46785">
    <property type="entry name" value="Winged helix' DNA-binding domain"/>
    <property type="match status" value="1"/>
</dbReference>
<feature type="domain" description="HTH iclR-type" evidence="1">
    <location>
        <begin position="11"/>
        <end position="72"/>
    </location>
</feature>